<dbReference type="SUPFAM" id="SSF64268">
    <property type="entry name" value="PX domain"/>
    <property type="match status" value="1"/>
</dbReference>
<feature type="region of interest" description="Disordered" evidence="1">
    <location>
        <begin position="113"/>
        <end position="137"/>
    </location>
</feature>
<dbReference type="VEuPathDB" id="FungiDB:H310_07058"/>
<proteinExistence type="predicted"/>
<dbReference type="RefSeq" id="XP_008870560.1">
    <property type="nucleotide sequence ID" value="XM_008872338.1"/>
</dbReference>
<dbReference type="EMBL" id="KI913964">
    <property type="protein sequence ID" value="ETW00426.1"/>
    <property type="molecule type" value="Genomic_DNA"/>
</dbReference>
<feature type="compositionally biased region" description="Basic residues" evidence="1">
    <location>
        <begin position="452"/>
        <end position="469"/>
    </location>
</feature>
<feature type="compositionally biased region" description="Low complexity" evidence="1">
    <location>
        <begin position="423"/>
        <end position="434"/>
    </location>
</feature>
<dbReference type="GO" id="GO:0035091">
    <property type="term" value="F:phosphatidylinositol binding"/>
    <property type="evidence" value="ECO:0007669"/>
    <property type="project" value="InterPro"/>
</dbReference>
<evidence type="ECO:0000256" key="1">
    <source>
        <dbReference type="SAM" id="MobiDB-lite"/>
    </source>
</evidence>
<organism evidence="2">
    <name type="scientific">Aphanomyces invadans</name>
    <dbReference type="NCBI Taxonomy" id="157072"/>
    <lineage>
        <taxon>Eukaryota</taxon>
        <taxon>Sar</taxon>
        <taxon>Stramenopiles</taxon>
        <taxon>Oomycota</taxon>
        <taxon>Saprolegniomycetes</taxon>
        <taxon>Saprolegniales</taxon>
        <taxon>Verrucalvaceae</taxon>
        <taxon>Aphanomyces</taxon>
    </lineage>
</organism>
<dbReference type="AlphaFoldDB" id="A0A024U2K6"/>
<dbReference type="OrthoDB" id="79705at2759"/>
<accession>A0A024U2K6</accession>
<dbReference type="EMBL" id="KI913964">
    <property type="protein sequence ID" value="ETW00425.1"/>
    <property type="molecule type" value="Genomic_DNA"/>
</dbReference>
<name>A0A024U2K6_9STRA</name>
<protein>
    <recommendedName>
        <fullName evidence="3">PX domain-containing protein</fullName>
    </recommendedName>
</protein>
<evidence type="ECO:0008006" key="3">
    <source>
        <dbReference type="Google" id="ProtNLM"/>
    </source>
</evidence>
<feature type="region of interest" description="Disordered" evidence="1">
    <location>
        <begin position="409"/>
        <end position="483"/>
    </location>
</feature>
<dbReference type="InterPro" id="IPR036871">
    <property type="entry name" value="PX_dom_sf"/>
</dbReference>
<evidence type="ECO:0000313" key="2">
    <source>
        <dbReference type="EMBL" id="ETW00425.1"/>
    </source>
</evidence>
<dbReference type="RefSeq" id="XP_008870561.1">
    <property type="nucleotide sequence ID" value="XM_008872339.1"/>
</dbReference>
<dbReference type="STRING" id="157072.A0A024U2K6"/>
<sequence length="483" mass="51723">MNIQVVRFEEVRGNGSKFVGYVTSVEHVASGSKWELPIRYSVYNSFYIKLIKTDPLVAWFPFPKKSLFAPPNATRLDLLNKFVAKLSSTTLSPEGQKLLDTLVDVPNYVKDPVKAAPQPEAPAATKHEQTEPSPTEIATDHEPKATIVEIPVVETPMEKAQNLETVADEAPVEAPVVEPETKVAAKEPLVVEMPVVEPTIVEMTKAAVVDAKAAIVDEIVLEERVHAPVAAKKKPAIESDVVNAPVEKEVVEVPAPATSEAVHIPAVKEVVVEQCEVVDTPATAEVALEVEAIAASAIDETTVADIPVADHAHPVEIVDDVVQVEEVKAVLATDAVQAAVEPDTSMDKAAPKDESPASAAPVVTGNIAVVPVNVYPIGASPPLATVVREAAALVQDSVKQRPNLLSIDSDDVYTSSNEGVPRSVNDSSSSVEFSTTDDEKYSTSTLTEDQRKKRNKKRAIKRRNRKAAAHAKQAESVGATLSQ</sequence>
<gene>
    <name evidence="2" type="ORF">H310_07058</name>
</gene>
<dbReference type="Gene3D" id="3.30.1520.10">
    <property type="entry name" value="Phox-like domain"/>
    <property type="match status" value="1"/>
</dbReference>
<reference evidence="2" key="1">
    <citation type="submission" date="2013-12" db="EMBL/GenBank/DDBJ databases">
        <title>The Genome Sequence of Aphanomyces invadans NJM9701.</title>
        <authorList>
            <consortium name="The Broad Institute Genomics Platform"/>
            <person name="Russ C."/>
            <person name="Tyler B."/>
            <person name="van West P."/>
            <person name="Dieguez-Uribeondo J."/>
            <person name="Young S.K."/>
            <person name="Zeng Q."/>
            <person name="Gargeya S."/>
            <person name="Fitzgerald M."/>
            <person name="Abouelleil A."/>
            <person name="Alvarado L."/>
            <person name="Chapman S.B."/>
            <person name="Gainer-Dewar J."/>
            <person name="Goldberg J."/>
            <person name="Griggs A."/>
            <person name="Gujja S."/>
            <person name="Hansen M."/>
            <person name="Howarth C."/>
            <person name="Imamovic A."/>
            <person name="Ireland A."/>
            <person name="Larimer J."/>
            <person name="McCowan C."/>
            <person name="Murphy C."/>
            <person name="Pearson M."/>
            <person name="Poon T.W."/>
            <person name="Priest M."/>
            <person name="Roberts A."/>
            <person name="Saif S."/>
            <person name="Shea T."/>
            <person name="Sykes S."/>
            <person name="Wortman J."/>
            <person name="Nusbaum C."/>
            <person name="Birren B."/>
        </authorList>
    </citation>
    <scope>NUCLEOTIDE SEQUENCE [LARGE SCALE GENOMIC DNA]</scope>
    <source>
        <strain evidence="2">NJM9701</strain>
    </source>
</reference>
<dbReference type="GeneID" id="20084108"/>